<feature type="compositionally biased region" description="Polar residues" evidence="1">
    <location>
        <begin position="127"/>
        <end position="143"/>
    </location>
</feature>
<comment type="caution">
    <text evidence="3">The sequence shown here is derived from an EMBL/GenBank/DDBJ whole genome shotgun (WGS) entry which is preliminary data.</text>
</comment>
<dbReference type="GO" id="GO:0005737">
    <property type="term" value="C:cytoplasm"/>
    <property type="evidence" value="ECO:0007669"/>
    <property type="project" value="TreeGrafter"/>
</dbReference>
<dbReference type="GeneID" id="28727935"/>
<keyword evidence="3" id="KW-0418">Kinase</keyword>
<evidence type="ECO:0000256" key="1">
    <source>
        <dbReference type="SAM" id="MobiDB-lite"/>
    </source>
</evidence>
<gene>
    <name evidence="3" type="ORF">Malapachy_1556</name>
</gene>
<dbReference type="PROSITE" id="PS50011">
    <property type="entry name" value="PROTEIN_KINASE_DOM"/>
    <property type="match status" value="1"/>
</dbReference>
<dbReference type="SMART" id="SM00220">
    <property type="entry name" value="S_TKc"/>
    <property type="match status" value="1"/>
</dbReference>
<accession>A0A0M8MK58</accession>
<dbReference type="EMBL" id="LGAV01000007">
    <property type="protein sequence ID" value="KOS13188.1"/>
    <property type="molecule type" value="Genomic_DNA"/>
</dbReference>
<keyword evidence="3" id="KW-0808">Transferase</keyword>
<keyword evidence="4" id="KW-1185">Reference proteome</keyword>
<feature type="region of interest" description="Disordered" evidence="1">
    <location>
        <begin position="319"/>
        <end position="341"/>
    </location>
</feature>
<protein>
    <submittedName>
        <fullName evidence="3">Serine threonine-protein kinase</fullName>
    </submittedName>
</protein>
<dbReference type="Pfam" id="PF00069">
    <property type="entry name" value="Pkinase"/>
    <property type="match status" value="1"/>
</dbReference>
<dbReference type="PANTHER" id="PTHR24348">
    <property type="entry name" value="SERINE/THREONINE-PROTEIN KINASE UNC-51-RELATED"/>
    <property type="match status" value="1"/>
</dbReference>
<proteinExistence type="predicted"/>
<name>A0A0M8MK58_9BASI</name>
<dbReference type="GO" id="GO:0010506">
    <property type="term" value="P:regulation of autophagy"/>
    <property type="evidence" value="ECO:0007669"/>
    <property type="project" value="InterPro"/>
</dbReference>
<sequence>MEDPEKGYEFGPPERHFCLKSAVAFGGSSTVYEAEHWNRSTKLNGVAVKVIYPENMASCDAKQELDIWKELPHHPHLLQLIHYEKRILDDPAENTNNTRHYLVMQFSRSGNLLRFVRQEGKKEETMSNKGPQQVMSLTSGTSTRASLSANKSKGISIRAARDIMRQLASAIYCLHKVAHVVHNDLKLENVLGFEPEDDQDGPITWKIADFGLSQKVRTDSYLGANSAPTPCGTVAYVAPELISYMDLEPYLEDSVPSHNRPSLPPDMPVFARDMWALGCILYALLAGQLPFMDGIQSRMIRRISNGDYEMPYRLLSDSERENRQGEPNWNNNDNEPEGSRSEARQVLEHLLDTNPRTRWTIDDLCQSRWLSLY</sequence>
<evidence type="ECO:0000313" key="3">
    <source>
        <dbReference type="EMBL" id="KOS13188.1"/>
    </source>
</evidence>
<dbReference type="InterPro" id="IPR000719">
    <property type="entry name" value="Prot_kinase_dom"/>
</dbReference>
<dbReference type="Proteomes" id="UP000037751">
    <property type="component" value="Unassembled WGS sequence"/>
</dbReference>
<evidence type="ECO:0000313" key="4">
    <source>
        <dbReference type="Proteomes" id="UP000037751"/>
    </source>
</evidence>
<dbReference type="InterPro" id="IPR011009">
    <property type="entry name" value="Kinase-like_dom_sf"/>
</dbReference>
<dbReference type="OrthoDB" id="4062651at2759"/>
<dbReference type="PANTHER" id="PTHR24348:SF68">
    <property type="entry name" value="SERINE_THREONINE-PROTEIN KINASE ATG1C"/>
    <property type="match status" value="1"/>
</dbReference>
<dbReference type="RefSeq" id="XP_017990820.1">
    <property type="nucleotide sequence ID" value="XM_018136060.1"/>
</dbReference>
<dbReference type="GO" id="GO:0004674">
    <property type="term" value="F:protein serine/threonine kinase activity"/>
    <property type="evidence" value="ECO:0007669"/>
    <property type="project" value="InterPro"/>
</dbReference>
<dbReference type="GO" id="GO:0005524">
    <property type="term" value="F:ATP binding"/>
    <property type="evidence" value="ECO:0007669"/>
    <property type="project" value="InterPro"/>
</dbReference>
<dbReference type="InterPro" id="IPR045269">
    <property type="entry name" value="Atg1-like"/>
</dbReference>
<dbReference type="SUPFAM" id="SSF56112">
    <property type="entry name" value="Protein kinase-like (PK-like)"/>
    <property type="match status" value="1"/>
</dbReference>
<dbReference type="VEuPathDB" id="FungiDB:Malapachy_1556"/>
<feature type="region of interest" description="Disordered" evidence="1">
    <location>
        <begin position="121"/>
        <end position="143"/>
    </location>
</feature>
<reference evidence="3 4" key="1">
    <citation type="submission" date="2015-07" db="EMBL/GenBank/DDBJ databases">
        <title>Draft Genome Sequence of Malassezia furfur CBS1878 and Malassezia pachydermatis CBS1879.</title>
        <authorList>
            <person name="Triana S."/>
            <person name="Ohm R."/>
            <person name="Gonzalez A."/>
            <person name="DeCock H."/>
            <person name="Restrepo S."/>
            <person name="Celis A."/>
        </authorList>
    </citation>
    <scope>NUCLEOTIDE SEQUENCE [LARGE SCALE GENOMIC DNA]</scope>
    <source>
        <strain evidence="3 4">CBS 1879</strain>
    </source>
</reference>
<dbReference type="Gene3D" id="1.10.510.10">
    <property type="entry name" value="Transferase(Phosphotransferase) domain 1"/>
    <property type="match status" value="2"/>
</dbReference>
<dbReference type="AlphaFoldDB" id="A0A0M8MK58"/>
<evidence type="ECO:0000259" key="2">
    <source>
        <dbReference type="PROSITE" id="PS50011"/>
    </source>
</evidence>
<dbReference type="STRING" id="77020.A0A0M8MK58"/>
<organism evidence="3 4">
    <name type="scientific">Malassezia pachydermatis</name>
    <dbReference type="NCBI Taxonomy" id="77020"/>
    <lineage>
        <taxon>Eukaryota</taxon>
        <taxon>Fungi</taxon>
        <taxon>Dikarya</taxon>
        <taxon>Basidiomycota</taxon>
        <taxon>Ustilaginomycotina</taxon>
        <taxon>Malasseziomycetes</taxon>
        <taxon>Malasseziales</taxon>
        <taxon>Malasseziaceae</taxon>
        <taxon>Malassezia</taxon>
    </lineage>
</organism>
<feature type="domain" description="Protein kinase" evidence="2">
    <location>
        <begin position="17"/>
        <end position="370"/>
    </location>
</feature>